<sequence length="70" mass="7277">MSLISVEKQVGQQGKSNAEAARFTRLDRTILADPTHGVGRPGGTNETGPACGGARFLQAGTRAVRRAGRA</sequence>
<evidence type="ECO:0000313" key="3">
    <source>
        <dbReference type="EMBL" id="NYH27079.1"/>
    </source>
</evidence>
<protein>
    <submittedName>
        <fullName evidence="2">Uncharacterized protein</fullName>
    </submittedName>
</protein>
<dbReference type="Proteomes" id="UP000572540">
    <property type="component" value="Unassembled WGS sequence"/>
</dbReference>
<gene>
    <name evidence="3" type="ORF">GGD40_006650</name>
    <name evidence="2" type="ORF">GGD41_001821</name>
</gene>
<dbReference type="EMBL" id="JACCAU010000001">
    <property type="protein sequence ID" value="NYH14593.1"/>
    <property type="molecule type" value="Genomic_DNA"/>
</dbReference>
<organism evidence="2 5">
    <name type="scientific">Paraburkholderia bryophila</name>
    <dbReference type="NCBI Taxonomy" id="420952"/>
    <lineage>
        <taxon>Bacteria</taxon>
        <taxon>Pseudomonadati</taxon>
        <taxon>Pseudomonadota</taxon>
        <taxon>Betaproteobacteria</taxon>
        <taxon>Burkholderiales</taxon>
        <taxon>Burkholderiaceae</taxon>
        <taxon>Paraburkholderia</taxon>
    </lineage>
</organism>
<evidence type="ECO:0000313" key="2">
    <source>
        <dbReference type="EMBL" id="NYH14593.1"/>
    </source>
</evidence>
<reference evidence="4 5" key="1">
    <citation type="submission" date="2020-07" db="EMBL/GenBank/DDBJ databases">
        <title>Exploring microbial biodiversity for novel pathways involved in the catabolism of aromatic compounds derived from lignin.</title>
        <authorList>
            <person name="Elkins J."/>
        </authorList>
    </citation>
    <scope>NUCLEOTIDE SEQUENCE [LARGE SCALE GENOMIC DNA]</scope>
    <source>
        <strain evidence="2 5">H2C3B</strain>
        <strain evidence="3 4">H2C3C</strain>
    </source>
</reference>
<dbReference type="AlphaFoldDB" id="A0A7Y9W6F4"/>
<feature type="region of interest" description="Disordered" evidence="1">
    <location>
        <begin position="1"/>
        <end position="20"/>
    </location>
</feature>
<accession>A0A7Y9W6F4</accession>
<evidence type="ECO:0000313" key="5">
    <source>
        <dbReference type="Proteomes" id="UP000572540"/>
    </source>
</evidence>
<evidence type="ECO:0000256" key="1">
    <source>
        <dbReference type="SAM" id="MobiDB-lite"/>
    </source>
</evidence>
<dbReference type="Proteomes" id="UP000540929">
    <property type="component" value="Unassembled WGS sequence"/>
</dbReference>
<keyword evidence="4" id="KW-1185">Reference proteome</keyword>
<feature type="region of interest" description="Disordered" evidence="1">
    <location>
        <begin position="31"/>
        <end position="53"/>
    </location>
</feature>
<proteinExistence type="predicted"/>
<comment type="caution">
    <text evidence="2">The sequence shown here is derived from an EMBL/GenBank/DDBJ whole genome shotgun (WGS) entry which is preliminary data.</text>
</comment>
<evidence type="ECO:0000313" key="4">
    <source>
        <dbReference type="Proteomes" id="UP000540929"/>
    </source>
</evidence>
<name>A0A7Y9W6F4_9BURK</name>
<dbReference type="EMBL" id="JACCAS010000002">
    <property type="protein sequence ID" value="NYH27079.1"/>
    <property type="molecule type" value="Genomic_DNA"/>
</dbReference>